<evidence type="ECO:0000256" key="1">
    <source>
        <dbReference type="SAM" id="MobiDB-lite"/>
    </source>
</evidence>
<name>A0A645BKY2_9ZZZZ</name>
<feature type="region of interest" description="Disordered" evidence="1">
    <location>
        <begin position="1"/>
        <end position="65"/>
    </location>
</feature>
<proteinExistence type="predicted"/>
<protein>
    <submittedName>
        <fullName evidence="2">Uncharacterized protein</fullName>
    </submittedName>
</protein>
<dbReference type="EMBL" id="VSSQ01020905">
    <property type="protein sequence ID" value="MPM66130.1"/>
    <property type="molecule type" value="Genomic_DNA"/>
</dbReference>
<comment type="caution">
    <text evidence="2">The sequence shown here is derived from an EMBL/GenBank/DDBJ whole genome shotgun (WGS) entry which is preliminary data.</text>
</comment>
<dbReference type="AlphaFoldDB" id="A0A645BKY2"/>
<feature type="compositionally biased region" description="Basic and acidic residues" evidence="1">
    <location>
        <begin position="7"/>
        <end position="18"/>
    </location>
</feature>
<evidence type="ECO:0000313" key="2">
    <source>
        <dbReference type="EMBL" id="MPM66130.1"/>
    </source>
</evidence>
<gene>
    <name evidence="2" type="ORF">SDC9_113037</name>
</gene>
<sequence length="321" mass="33505">MGVVDNHGVEGRNRHDFDAPSDATGTPEGVRDPAEGNSQVQPAGDGGQGVVDSEAAGDSQMDPADGIHRHRLKFHVTGEEADVLGNQVRLVLVFRISEFCAGGGFGIKPASLVVQIEDGNVALIEKQPLGPSVFLHRAVVIQMILGQVGENARREADAVHPVQGKGVGGDLHHQMGTACVRHTPAQSLDFIGFGGGALSRKGLRADHILVGADKPHLGPYRALQHGFDEVGGGCLPVGAGDTHGNKAPGGMTEPVGREDGEGRARVCGGHPGAFPLRLFFTQHGHGAQVHGLVDKLMPVGLISGQGHKESARRHRTGIIAQ</sequence>
<accession>A0A645BKY2</accession>
<reference evidence="2" key="1">
    <citation type="submission" date="2019-08" db="EMBL/GenBank/DDBJ databases">
        <authorList>
            <person name="Kucharzyk K."/>
            <person name="Murdoch R.W."/>
            <person name="Higgins S."/>
            <person name="Loffler F."/>
        </authorList>
    </citation>
    <scope>NUCLEOTIDE SEQUENCE</scope>
</reference>
<organism evidence="2">
    <name type="scientific">bioreactor metagenome</name>
    <dbReference type="NCBI Taxonomy" id="1076179"/>
    <lineage>
        <taxon>unclassified sequences</taxon>
        <taxon>metagenomes</taxon>
        <taxon>ecological metagenomes</taxon>
    </lineage>
</organism>